<evidence type="ECO:0000313" key="2">
    <source>
        <dbReference type="Proteomes" id="UP000734854"/>
    </source>
</evidence>
<dbReference type="EMBL" id="JACMSC010000011">
    <property type="protein sequence ID" value="KAG6499121.1"/>
    <property type="molecule type" value="Genomic_DNA"/>
</dbReference>
<comment type="caution">
    <text evidence="1">The sequence shown here is derived from an EMBL/GenBank/DDBJ whole genome shotgun (WGS) entry which is preliminary data.</text>
</comment>
<reference evidence="1 2" key="1">
    <citation type="submission" date="2020-08" db="EMBL/GenBank/DDBJ databases">
        <title>Plant Genome Project.</title>
        <authorList>
            <person name="Zhang R.-G."/>
        </authorList>
    </citation>
    <scope>NUCLEOTIDE SEQUENCE [LARGE SCALE GENOMIC DNA]</scope>
    <source>
        <tissue evidence="1">Rhizome</tissue>
    </source>
</reference>
<name>A0A8J5L2L9_ZINOF</name>
<proteinExistence type="predicted"/>
<sequence length="100" mass="11690">MMDGRISLSFSNYAVAQPSEQPVYNNKDEEILEILAVLIETKPEVFTNYNGTVDEYYEEYGDTEDYIKEDKQKSKYKTGRWDTLGQPSGRFDYYGNYDLP</sequence>
<protein>
    <submittedName>
        <fullName evidence="1">Uncharacterized protein</fullName>
    </submittedName>
</protein>
<evidence type="ECO:0000313" key="1">
    <source>
        <dbReference type="EMBL" id="KAG6499121.1"/>
    </source>
</evidence>
<dbReference type="AlphaFoldDB" id="A0A8J5L2L9"/>
<dbReference type="Proteomes" id="UP000734854">
    <property type="component" value="Unassembled WGS sequence"/>
</dbReference>
<keyword evidence="2" id="KW-1185">Reference proteome</keyword>
<organism evidence="1 2">
    <name type="scientific">Zingiber officinale</name>
    <name type="common">Ginger</name>
    <name type="synonym">Amomum zingiber</name>
    <dbReference type="NCBI Taxonomy" id="94328"/>
    <lineage>
        <taxon>Eukaryota</taxon>
        <taxon>Viridiplantae</taxon>
        <taxon>Streptophyta</taxon>
        <taxon>Embryophyta</taxon>
        <taxon>Tracheophyta</taxon>
        <taxon>Spermatophyta</taxon>
        <taxon>Magnoliopsida</taxon>
        <taxon>Liliopsida</taxon>
        <taxon>Zingiberales</taxon>
        <taxon>Zingiberaceae</taxon>
        <taxon>Zingiber</taxon>
    </lineage>
</organism>
<accession>A0A8J5L2L9</accession>
<gene>
    <name evidence="1" type="ORF">ZIOFF_038877</name>
</gene>